<evidence type="ECO:0000256" key="2">
    <source>
        <dbReference type="SAM" id="Phobius"/>
    </source>
</evidence>
<keyword evidence="2" id="KW-0812">Transmembrane</keyword>
<evidence type="ECO:0000313" key="4">
    <source>
        <dbReference type="Proteomes" id="UP000824082"/>
    </source>
</evidence>
<feature type="transmembrane region" description="Helical" evidence="2">
    <location>
        <begin position="6"/>
        <end position="26"/>
    </location>
</feature>
<organism evidence="3 4">
    <name type="scientific">Candidatus Egerieicola faecale</name>
    <dbReference type="NCBI Taxonomy" id="2840774"/>
    <lineage>
        <taxon>Bacteria</taxon>
        <taxon>Bacillati</taxon>
        <taxon>Bacillota</taxon>
        <taxon>Clostridia</taxon>
        <taxon>Eubacteriales</taxon>
        <taxon>Oscillospiraceae</taxon>
        <taxon>Oscillospiraceae incertae sedis</taxon>
        <taxon>Candidatus Egerieicola</taxon>
    </lineage>
</organism>
<gene>
    <name evidence="3" type="ORF">IAD19_07675</name>
</gene>
<name>A0A9D1LKT7_9FIRM</name>
<accession>A0A9D1LKT7</accession>
<keyword evidence="2" id="KW-1133">Transmembrane helix</keyword>
<dbReference type="Proteomes" id="UP000824082">
    <property type="component" value="Unassembled WGS sequence"/>
</dbReference>
<dbReference type="Pfam" id="PF13630">
    <property type="entry name" value="SdpI"/>
    <property type="match status" value="1"/>
</dbReference>
<feature type="transmembrane region" description="Helical" evidence="2">
    <location>
        <begin position="63"/>
        <end position="84"/>
    </location>
</feature>
<comment type="caution">
    <text evidence="3">The sequence shown here is derived from an EMBL/GenBank/DDBJ whole genome shotgun (WGS) entry which is preliminary data.</text>
</comment>
<keyword evidence="2" id="KW-0472">Membrane</keyword>
<evidence type="ECO:0000313" key="3">
    <source>
        <dbReference type="EMBL" id="HIU42416.1"/>
    </source>
</evidence>
<dbReference type="AlphaFoldDB" id="A0A9D1LKT7"/>
<dbReference type="InterPro" id="IPR025962">
    <property type="entry name" value="SdpI/YhfL"/>
</dbReference>
<dbReference type="EMBL" id="DVMX01000145">
    <property type="protein sequence ID" value="HIU42416.1"/>
    <property type="molecule type" value="Genomic_DNA"/>
</dbReference>
<feature type="transmembrane region" description="Helical" evidence="2">
    <location>
        <begin position="90"/>
        <end position="111"/>
    </location>
</feature>
<protein>
    <submittedName>
        <fullName evidence="3">SdpI family protein</fullName>
    </submittedName>
</protein>
<reference evidence="3" key="1">
    <citation type="submission" date="2020-10" db="EMBL/GenBank/DDBJ databases">
        <authorList>
            <person name="Gilroy R."/>
        </authorList>
    </citation>
    <scope>NUCLEOTIDE SEQUENCE</scope>
    <source>
        <strain evidence="3">4509</strain>
    </source>
</reference>
<evidence type="ECO:0000256" key="1">
    <source>
        <dbReference type="SAM" id="MobiDB-lite"/>
    </source>
</evidence>
<feature type="compositionally biased region" description="Basic and acidic residues" evidence="1">
    <location>
        <begin position="132"/>
        <end position="142"/>
    </location>
</feature>
<sequence>MDLAICIILLVSGLLCPLLMLGFGLISRKHPPKTINCWYGYRTARSMKSQAAWDFAHRYCGRLWTWLGAILLAVSAAVLAPVFLLGGDTAGSMAAVILLGVQVAVLLGSIVPVERALKGQFDEQGNPISKSGSDEQNSKEEP</sequence>
<proteinExistence type="predicted"/>
<feature type="region of interest" description="Disordered" evidence="1">
    <location>
        <begin position="122"/>
        <end position="142"/>
    </location>
</feature>
<reference evidence="3" key="2">
    <citation type="journal article" date="2021" name="PeerJ">
        <title>Extensive microbial diversity within the chicken gut microbiome revealed by metagenomics and culture.</title>
        <authorList>
            <person name="Gilroy R."/>
            <person name="Ravi A."/>
            <person name="Getino M."/>
            <person name="Pursley I."/>
            <person name="Horton D.L."/>
            <person name="Alikhan N.F."/>
            <person name="Baker D."/>
            <person name="Gharbi K."/>
            <person name="Hall N."/>
            <person name="Watson M."/>
            <person name="Adriaenssens E.M."/>
            <person name="Foster-Nyarko E."/>
            <person name="Jarju S."/>
            <person name="Secka A."/>
            <person name="Antonio M."/>
            <person name="Oren A."/>
            <person name="Chaudhuri R.R."/>
            <person name="La Ragione R."/>
            <person name="Hildebrand F."/>
            <person name="Pallen M.J."/>
        </authorList>
    </citation>
    <scope>NUCLEOTIDE SEQUENCE</scope>
    <source>
        <strain evidence="3">4509</strain>
    </source>
</reference>